<dbReference type="PANTHER" id="PTHR33993">
    <property type="entry name" value="GLYOXALASE-RELATED"/>
    <property type="match status" value="1"/>
</dbReference>
<dbReference type="CDD" id="cd07247">
    <property type="entry name" value="SgaA_N_like"/>
    <property type="match status" value="1"/>
</dbReference>
<accession>A0ABV3FRY3</accession>
<dbReference type="SUPFAM" id="SSF54593">
    <property type="entry name" value="Glyoxalase/Bleomycin resistance protein/Dihydroxybiphenyl dioxygenase"/>
    <property type="match status" value="2"/>
</dbReference>
<dbReference type="InterPro" id="IPR052164">
    <property type="entry name" value="Anthracycline_SecMetBiosynth"/>
</dbReference>
<dbReference type="InterPro" id="IPR037523">
    <property type="entry name" value="VOC_core"/>
</dbReference>
<dbReference type="Pfam" id="PF18029">
    <property type="entry name" value="Glyoxalase_6"/>
    <property type="match status" value="1"/>
</dbReference>
<dbReference type="RefSeq" id="WP_357782581.1">
    <property type="nucleotide sequence ID" value="NZ_JBFAKC010000004.1"/>
</dbReference>
<dbReference type="InterPro" id="IPR029068">
    <property type="entry name" value="Glyas_Bleomycin-R_OHBP_Dase"/>
</dbReference>
<proteinExistence type="predicted"/>
<evidence type="ECO:0000313" key="3">
    <source>
        <dbReference type="Proteomes" id="UP001551695"/>
    </source>
</evidence>
<feature type="domain" description="VOC" evidence="1">
    <location>
        <begin position="10"/>
        <end position="130"/>
    </location>
</feature>
<comment type="caution">
    <text evidence="2">The sequence shown here is derived from an EMBL/GenBank/DDBJ whole genome shotgun (WGS) entry which is preliminary data.</text>
</comment>
<organism evidence="2 3">
    <name type="scientific">Nocardia aurea</name>
    <dbReference type="NCBI Taxonomy" id="2144174"/>
    <lineage>
        <taxon>Bacteria</taxon>
        <taxon>Bacillati</taxon>
        <taxon>Actinomycetota</taxon>
        <taxon>Actinomycetes</taxon>
        <taxon>Mycobacteriales</taxon>
        <taxon>Nocardiaceae</taxon>
        <taxon>Nocardia</taxon>
    </lineage>
</organism>
<dbReference type="PANTHER" id="PTHR33993:SF14">
    <property type="entry name" value="GB|AAF24581.1"/>
    <property type="match status" value="1"/>
</dbReference>
<dbReference type="EMBL" id="JBFAKC010000004">
    <property type="protein sequence ID" value="MEV0708182.1"/>
    <property type="molecule type" value="Genomic_DNA"/>
</dbReference>
<dbReference type="Proteomes" id="UP001551695">
    <property type="component" value="Unassembled WGS sequence"/>
</dbReference>
<name>A0ABV3FRY3_9NOCA</name>
<dbReference type="Pfam" id="PF00903">
    <property type="entry name" value="Glyoxalase"/>
    <property type="match status" value="1"/>
</dbReference>
<evidence type="ECO:0000259" key="1">
    <source>
        <dbReference type="PROSITE" id="PS51819"/>
    </source>
</evidence>
<dbReference type="PROSITE" id="PS51819">
    <property type="entry name" value="VOC"/>
    <property type="match status" value="2"/>
</dbReference>
<gene>
    <name evidence="2" type="ORF">AB0I48_11500</name>
</gene>
<dbReference type="InterPro" id="IPR041581">
    <property type="entry name" value="Glyoxalase_6"/>
</dbReference>
<evidence type="ECO:0000313" key="2">
    <source>
        <dbReference type="EMBL" id="MEV0708182.1"/>
    </source>
</evidence>
<keyword evidence="3" id="KW-1185">Reference proteome</keyword>
<dbReference type="Gene3D" id="3.10.180.10">
    <property type="entry name" value="2,3-Dihydroxybiphenyl 1,2-Dioxygenase, domain 1"/>
    <property type="match status" value="2"/>
</dbReference>
<reference evidence="2 3" key="1">
    <citation type="submission" date="2024-06" db="EMBL/GenBank/DDBJ databases">
        <title>The Natural Products Discovery Center: Release of the First 8490 Sequenced Strains for Exploring Actinobacteria Biosynthetic Diversity.</title>
        <authorList>
            <person name="Kalkreuter E."/>
            <person name="Kautsar S.A."/>
            <person name="Yang D."/>
            <person name="Bader C.D."/>
            <person name="Teijaro C.N."/>
            <person name="Fluegel L."/>
            <person name="Davis C.M."/>
            <person name="Simpson J.R."/>
            <person name="Lauterbach L."/>
            <person name="Steele A.D."/>
            <person name="Gui C."/>
            <person name="Meng S."/>
            <person name="Li G."/>
            <person name="Viehrig K."/>
            <person name="Ye F."/>
            <person name="Su P."/>
            <person name="Kiefer A.F."/>
            <person name="Nichols A."/>
            <person name="Cepeda A.J."/>
            <person name="Yan W."/>
            <person name="Fan B."/>
            <person name="Jiang Y."/>
            <person name="Adhikari A."/>
            <person name="Zheng C.-J."/>
            <person name="Schuster L."/>
            <person name="Cowan T.M."/>
            <person name="Smanski M.J."/>
            <person name="Chevrette M.G."/>
            <person name="De Carvalho L.P.S."/>
            <person name="Shen B."/>
        </authorList>
    </citation>
    <scope>NUCLEOTIDE SEQUENCE [LARGE SCALE GENOMIC DNA]</scope>
    <source>
        <strain evidence="2 3">NPDC050403</strain>
    </source>
</reference>
<dbReference type="InterPro" id="IPR004360">
    <property type="entry name" value="Glyas_Fos-R_dOase_dom"/>
</dbReference>
<protein>
    <submittedName>
        <fullName evidence="2">VOC family protein</fullName>
    </submittedName>
</protein>
<feature type="domain" description="VOC" evidence="1">
    <location>
        <begin position="144"/>
        <end position="277"/>
    </location>
</feature>
<sequence length="281" mass="29786">MVEARTYPAGVTSWIDVDCGDVEVAKVFYGGIFGWTFADATPPTAPWRYVIAQLDGEDVAGIGGPADPGAEQPASATWNTYVAVDDAQAVAGRVVDAGGSIRVPPTPAGEGGISVVCVDPAGVEFRLWQAARRLGAQITNTPGAWNFSNLHTADAVASRAFYTEVFGWSIDDLGFSTMIRRPGYGDHLAATVDPNIYERQSGDMVPPGFADAIGWVVPLPPDQTPHWHVAFTVADRDETATAADRLGATVLSTSDSEWTRDALIRDPQGATFTASQFTPPS</sequence>